<accession>A0A433WHM6</accession>
<reference evidence="1" key="1">
    <citation type="submission" date="2020-05" db="EMBL/GenBank/DDBJ databases">
        <title>Chitinophaga laudate sp. nov., isolated from a tropical peat swamp.</title>
        <authorList>
            <person name="Goh C.B.S."/>
            <person name="Lee M.S."/>
            <person name="Parimannan S."/>
            <person name="Pasbakhsh P."/>
            <person name="Yule C.M."/>
            <person name="Rajandas H."/>
            <person name="Loke S."/>
            <person name="Croft L."/>
            <person name="Tan J.B.L."/>
        </authorList>
    </citation>
    <scope>NUCLEOTIDE SEQUENCE</scope>
    <source>
        <strain evidence="1">Mgbs1</strain>
    </source>
</reference>
<organism evidence="1 2">
    <name type="scientific">Chitinophaga solisilvae</name>
    <dbReference type="NCBI Taxonomy" id="1233460"/>
    <lineage>
        <taxon>Bacteria</taxon>
        <taxon>Pseudomonadati</taxon>
        <taxon>Bacteroidota</taxon>
        <taxon>Chitinophagia</taxon>
        <taxon>Chitinophagales</taxon>
        <taxon>Chitinophagaceae</taxon>
        <taxon>Chitinophaga</taxon>
    </lineage>
</organism>
<evidence type="ECO:0000313" key="1">
    <source>
        <dbReference type="EMBL" id="NSL90562.1"/>
    </source>
</evidence>
<keyword evidence="2" id="KW-1185">Reference proteome</keyword>
<proteinExistence type="predicted"/>
<gene>
    <name evidence="1" type="ORF">ECE50_027305</name>
</gene>
<dbReference type="NCBIfam" id="NF047765">
    <property type="entry name" value="LIC_13387_fam"/>
    <property type="match status" value="1"/>
</dbReference>
<sequence>MIAIYLWETGAAIISLMGLLHLKATLTTNKLSPRNEKLETDMKHDTLLLTDKLNMWKSWIGFNATHSIGAVFTGIVNFYLAVKYPSLLQSDPFIPLLTILVIGGYVWIAAKYWFHVVLTLLFIAWISFLAAWLLLLFNG</sequence>
<dbReference type="OrthoDB" id="960254at2"/>
<name>A0A433WHM6_9BACT</name>
<dbReference type="AlphaFoldDB" id="A0A433WHM6"/>
<dbReference type="InterPro" id="IPR058068">
    <property type="entry name" value="LIC_13387-like"/>
</dbReference>
<protein>
    <submittedName>
        <fullName evidence="1">Uncharacterized protein</fullName>
    </submittedName>
</protein>
<comment type="caution">
    <text evidence="1">The sequence shown here is derived from an EMBL/GenBank/DDBJ whole genome shotgun (WGS) entry which is preliminary data.</text>
</comment>
<dbReference type="EMBL" id="RIAR02000001">
    <property type="protein sequence ID" value="NSL90562.1"/>
    <property type="molecule type" value="Genomic_DNA"/>
</dbReference>
<dbReference type="Proteomes" id="UP000281028">
    <property type="component" value="Unassembled WGS sequence"/>
</dbReference>
<evidence type="ECO:0000313" key="2">
    <source>
        <dbReference type="Proteomes" id="UP000281028"/>
    </source>
</evidence>